<evidence type="ECO:0000256" key="8">
    <source>
        <dbReference type="ARBA" id="ARBA00023180"/>
    </source>
</evidence>
<dbReference type="CDD" id="cd05713">
    <property type="entry name" value="IgV_MOG_like"/>
    <property type="match status" value="1"/>
</dbReference>
<dbReference type="InterPro" id="IPR053896">
    <property type="entry name" value="BTN3A2-like_Ig-C"/>
</dbReference>
<organism evidence="14 15">
    <name type="scientific">Diceros bicornis minor</name>
    <name type="common">South-central black rhinoceros</name>
    <dbReference type="NCBI Taxonomy" id="77932"/>
    <lineage>
        <taxon>Eukaryota</taxon>
        <taxon>Metazoa</taxon>
        <taxon>Chordata</taxon>
        <taxon>Craniata</taxon>
        <taxon>Vertebrata</taxon>
        <taxon>Euteleostomi</taxon>
        <taxon>Mammalia</taxon>
        <taxon>Eutheria</taxon>
        <taxon>Laurasiatheria</taxon>
        <taxon>Perissodactyla</taxon>
        <taxon>Rhinocerotidae</taxon>
        <taxon>Diceros</taxon>
    </lineage>
</organism>
<evidence type="ECO:0000259" key="12">
    <source>
        <dbReference type="PROSITE" id="PS50188"/>
    </source>
</evidence>
<dbReference type="Pfam" id="PF22705">
    <property type="entry name" value="C2-set_3"/>
    <property type="match status" value="1"/>
</dbReference>
<evidence type="ECO:0000256" key="9">
    <source>
        <dbReference type="ARBA" id="ARBA00023319"/>
    </source>
</evidence>
<dbReference type="AlphaFoldDB" id="A0A7J7F7X5"/>
<keyword evidence="8" id="KW-0325">Glycoprotein</keyword>
<evidence type="ECO:0000256" key="6">
    <source>
        <dbReference type="ARBA" id="ARBA00023136"/>
    </source>
</evidence>
<protein>
    <submittedName>
        <fullName evidence="14">Uncharacterized protein</fullName>
    </submittedName>
</protein>
<reference evidence="14 15" key="1">
    <citation type="journal article" date="2020" name="Mol. Biol. Evol.">
        <title>Interspecific Gene Flow and the Evolution of Specialization in Black and White Rhinoceros.</title>
        <authorList>
            <person name="Moodley Y."/>
            <person name="Westbury M.V."/>
            <person name="Russo I.M."/>
            <person name="Gopalakrishnan S."/>
            <person name="Rakotoarivelo A."/>
            <person name="Olsen R.A."/>
            <person name="Prost S."/>
            <person name="Tunstall T."/>
            <person name="Ryder O.A."/>
            <person name="Dalen L."/>
            <person name="Bruford M.W."/>
        </authorList>
    </citation>
    <scope>NUCLEOTIDE SEQUENCE [LARGE SCALE GENOMIC DNA]</scope>
    <source>
        <strain evidence="14">SBR-YM</strain>
        <tissue evidence="14">Skin</tissue>
    </source>
</reference>
<dbReference type="FunFam" id="2.60.40.10:FF:000208">
    <property type="entry name" value="Butyrophilin subfamily 1 member A1"/>
    <property type="match status" value="1"/>
</dbReference>
<dbReference type="SMART" id="SM00589">
    <property type="entry name" value="PRY"/>
    <property type="match status" value="1"/>
</dbReference>
<feature type="region of interest" description="Disordered" evidence="10">
    <location>
        <begin position="533"/>
        <end position="595"/>
    </location>
</feature>
<dbReference type="PROSITE" id="PS50835">
    <property type="entry name" value="IG_LIKE"/>
    <property type="match status" value="1"/>
</dbReference>
<dbReference type="InterPro" id="IPR013783">
    <property type="entry name" value="Ig-like_fold"/>
</dbReference>
<dbReference type="InterPro" id="IPR001870">
    <property type="entry name" value="B30.2/SPRY"/>
</dbReference>
<keyword evidence="3" id="KW-0812">Transmembrane</keyword>
<dbReference type="InterPro" id="IPR013106">
    <property type="entry name" value="Ig_V-set"/>
</dbReference>
<evidence type="ECO:0000256" key="1">
    <source>
        <dbReference type="ARBA" id="ARBA00004479"/>
    </source>
</evidence>
<dbReference type="Proteomes" id="UP000551758">
    <property type="component" value="Unassembled WGS sequence"/>
</dbReference>
<comment type="similarity">
    <text evidence="2">Belongs to the immunoglobulin superfamily. BTN/MOG family.</text>
</comment>
<keyword evidence="7" id="KW-1015">Disulfide bond</keyword>
<keyword evidence="6" id="KW-0472">Membrane</keyword>
<evidence type="ECO:0000313" key="14">
    <source>
        <dbReference type="EMBL" id="KAF5923776.1"/>
    </source>
</evidence>
<proteinExistence type="inferred from homology"/>
<dbReference type="EMBL" id="JACDTQ010001135">
    <property type="protein sequence ID" value="KAF5923776.1"/>
    <property type="molecule type" value="Genomic_DNA"/>
</dbReference>
<dbReference type="Gene3D" id="2.60.120.920">
    <property type="match status" value="1"/>
</dbReference>
<dbReference type="PRINTS" id="PR01407">
    <property type="entry name" value="BUTYPHLNCDUF"/>
</dbReference>
<dbReference type="Pfam" id="PF00622">
    <property type="entry name" value="SPRY"/>
    <property type="match status" value="1"/>
</dbReference>
<dbReference type="PANTHER" id="PTHR24100:SF133">
    <property type="entry name" value="BUTYROPHILIN-LIKE PROTEIN 10 PSEUDOGENE-RELATED"/>
    <property type="match status" value="1"/>
</dbReference>
<sequence>MAKTRGQGAFRPSGCVTLLVLQLLSGAIPGNGKADFQLSGPGEPVPALVGEDAVLPCLLSPSISAEDMELRWYRDQPSPAVYVHRKGGDVQEDQMALYQGRTTFVEDLVAQGEAAVRIHNVTAFDNGTFHCWFNDSTGSAEATLWLRVAEAAVAAEVGASLPAGLGSEPGIRVPVDQDKGAWAECTSAGWYPEPQVQWTDFRGKNLPDSVNNVSASRTTGLWAVVSNVTIPDWAVGGLVCSFSSPLLTESKAAGTACLMVPVYSLENSSASDPRDSRSCSIHIHLLLLEASKGPHNAPAVSPCPLRVGPWLYLELPHLLRGRLLAWGPGRKWGNTGIPRAAVPPLPPETWERGPGVPSLPSLDPDTASPKLLLSGDGKSVRRLRFDQELHDDPGRFDLDPCVLGREGFSSGRHYWEVEVGHRVAWTLGVCLESLDRKGRVPKSPQHGLWAVELYKQEFWALSFPRVRLHPLEPLHRVGVLLDCDAGRISFHSAPDRSLIYAFSGLSVSAPLRPFFCLWTHDPRPLTICSGHWLPEASDPPQGQGQEWDGDPPLTRLAQGQVEAKPQIQSSQAALGVGQGPVGQRPQGQFDRENRLDLSVTWERKHSEGMREL</sequence>
<feature type="domain" description="Ig-like" evidence="13">
    <location>
        <begin position="29"/>
        <end position="143"/>
    </location>
</feature>
<dbReference type="GO" id="GO:0050852">
    <property type="term" value="P:T cell receptor signaling pathway"/>
    <property type="evidence" value="ECO:0007669"/>
    <property type="project" value="TreeGrafter"/>
</dbReference>
<dbReference type="InterPro" id="IPR003877">
    <property type="entry name" value="SPRY_dom"/>
</dbReference>
<dbReference type="Pfam" id="PF07686">
    <property type="entry name" value="V-set"/>
    <property type="match status" value="1"/>
</dbReference>
<feature type="chain" id="PRO_5029442787" evidence="11">
    <location>
        <begin position="35"/>
        <end position="612"/>
    </location>
</feature>
<evidence type="ECO:0000256" key="4">
    <source>
        <dbReference type="ARBA" id="ARBA00022729"/>
    </source>
</evidence>
<dbReference type="SUPFAM" id="SSF49899">
    <property type="entry name" value="Concanavalin A-like lectins/glucanases"/>
    <property type="match status" value="1"/>
</dbReference>
<dbReference type="GO" id="GO:0005102">
    <property type="term" value="F:signaling receptor binding"/>
    <property type="evidence" value="ECO:0007669"/>
    <property type="project" value="TreeGrafter"/>
</dbReference>
<dbReference type="InterPro" id="IPR003879">
    <property type="entry name" value="Butyrophylin_SPRY"/>
</dbReference>
<dbReference type="InterPro" id="IPR013320">
    <property type="entry name" value="ConA-like_dom_sf"/>
</dbReference>
<name>A0A7J7F7X5_DICBM</name>
<dbReference type="Gene3D" id="2.60.40.10">
    <property type="entry name" value="Immunoglobulins"/>
    <property type="match status" value="2"/>
</dbReference>
<accession>A0A7J7F7X5</accession>
<dbReference type="InterPro" id="IPR003599">
    <property type="entry name" value="Ig_sub"/>
</dbReference>
<feature type="region of interest" description="Disordered" evidence="10">
    <location>
        <begin position="345"/>
        <end position="364"/>
    </location>
</feature>
<dbReference type="InterPro" id="IPR036179">
    <property type="entry name" value="Ig-like_dom_sf"/>
</dbReference>
<evidence type="ECO:0000256" key="7">
    <source>
        <dbReference type="ARBA" id="ARBA00023157"/>
    </source>
</evidence>
<dbReference type="FunFam" id="2.60.120.920:FF:000004">
    <property type="entry name" value="Butyrophilin subfamily 1 member A1"/>
    <property type="match status" value="1"/>
</dbReference>
<dbReference type="PROSITE" id="PS50188">
    <property type="entry name" value="B302_SPRY"/>
    <property type="match status" value="1"/>
</dbReference>
<gene>
    <name evidence="14" type="ORF">HPG69_008139</name>
</gene>
<comment type="caution">
    <text evidence="14">The sequence shown here is derived from an EMBL/GenBank/DDBJ whole genome shotgun (WGS) entry which is preliminary data.</text>
</comment>
<dbReference type="InterPro" id="IPR050504">
    <property type="entry name" value="IgSF_BTN/MOG"/>
</dbReference>
<keyword evidence="4 11" id="KW-0732">Signal</keyword>
<dbReference type="SMART" id="SM00409">
    <property type="entry name" value="IG"/>
    <property type="match status" value="1"/>
</dbReference>
<dbReference type="SMART" id="SM00406">
    <property type="entry name" value="IGv"/>
    <property type="match status" value="1"/>
</dbReference>
<dbReference type="InterPro" id="IPR043136">
    <property type="entry name" value="B30.2/SPRY_sf"/>
</dbReference>
<dbReference type="SUPFAM" id="SSF48726">
    <property type="entry name" value="Immunoglobulin"/>
    <property type="match status" value="2"/>
</dbReference>
<keyword evidence="15" id="KW-1185">Reference proteome</keyword>
<comment type="subcellular location">
    <subcellularLocation>
        <location evidence="1">Membrane</location>
        <topology evidence="1">Single-pass type I membrane protein</topology>
    </subcellularLocation>
</comment>
<dbReference type="FunFam" id="2.60.40.10:FF:000088">
    <property type="entry name" value="Butyrophilin subfamily 1 member A1"/>
    <property type="match status" value="1"/>
</dbReference>
<dbReference type="GO" id="GO:0001817">
    <property type="term" value="P:regulation of cytokine production"/>
    <property type="evidence" value="ECO:0007669"/>
    <property type="project" value="TreeGrafter"/>
</dbReference>
<dbReference type="Pfam" id="PF13765">
    <property type="entry name" value="PRY"/>
    <property type="match status" value="1"/>
</dbReference>
<keyword evidence="5" id="KW-1133">Transmembrane helix</keyword>
<dbReference type="GO" id="GO:0009897">
    <property type="term" value="C:external side of plasma membrane"/>
    <property type="evidence" value="ECO:0007669"/>
    <property type="project" value="TreeGrafter"/>
</dbReference>
<evidence type="ECO:0000256" key="5">
    <source>
        <dbReference type="ARBA" id="ARBA00022989"/>
    </source>
</evidence>
<feature type="signal peptide" evidence="11">
    <location>
        <begin position="1"/>
        <end position="34"/>
    </location>
</feature>
<keyword evidence="9" id="KW-0393">Immunoglobulin domain</keyword>
<evidence type="ECO:0000313" key="15">
    <source>
        <dbReference type="Proteomes" id="UP000551758"/>
    </source>
</evidence>
<dbReference type="InterPro" id="IPR007110">
    <property type="entry name" value="Ig-like_dom"/>
</dbReference>
<dbReference type="PANTHER" id="PTHR24100">
    <property type="entry name" value="BUTYROPHILIN"/>
    <property type="match status" value="1"/>
</dbReference>
<feature type="domain" description="B30.2/SPRY" evidence="12">
    <location>
        <begin position="338"/>
        <end position="534"/>
    </location>
</feature>
<evidence type="ECO:0000256" key="10">
    <source>
        <dbReference type="SAM" id="MobiDB-lite"/>
    </source>
</evidence>
<evidence type="ECO:0000256" key="2">
    <source>
        <dbReference type="ARBA" id="ARBA00007591"/>
    </source>
</evidence>
<evidence type="ECO:0000259" key="13">
    <source>
        <dbReference type="PROSITE" id="PS50835"/>
    </source>
</evidence>
<dbReference type="InterPro" id="IPR006574">
    <property type="entry name" value="PRY"/>
</dbReference>
<evidence type="ECO:0000256" key="11">
    <source>
        <dbReference type="SAM" id="SignalP"/>
    </source>
</evidence>
<dbReference type="SMART" id="SM00449">
    <property type="entry name" value="SPRY"/>
    <property type="match status" value="1"/>
</dbReference>
<evidence type="ECO:0000256" key="3">
    <source>
        <dbReference type="ARBA" id="ARBA00022692"/>
    </source>
</evidence>